<feature type="compositionally biased region" description="Low complexity" evidence="1">
    <location>
        <begin position="431"/>
        <end position="445"/>
    </location>
</feature>
<name>A0A2K3PCM9_TRIPR</name>
<protein>
    <submittedName>
        <fullName evidence="2">Uncharacterized protein</fullName>
    </submittedName>
</protein>
<dbReference type="EMBL" id="ASHM01005758">
    <property type="protein sequence ID" value="PNY13032.1"/>
    <property type="molecule type" value="Genomic_DNA"/>
</dbReference>
<evidence type="ECO:0000256" key="1">
    <source>
        <dbReference type="SAM" id="MobiDB-lite"/>
    </source>
</evidence>
<sequence length="475" mass="53099">MLQGGLHAKINLHNRDIPCQTICAICYNAVEDELHRFTGYAHCPHYHMLEGGKPLKQFRATISSKWQLSFHYILHSFVSERCKTTVVCCYALSIWRACNACIWKNEQVDPVTTCVLASNLICDDNWCRNNIISSHSPTHEMTWLKPLVTWRALCRTRGKSNIAECEATFLKQSLSLAISNGYDRLVDQRKKNMLQVETLVSACAGGGSTDRKIACETQADDHKTDPPPEQSHPDSPPESFYLSRDEENEWLDRNFVYERKESTKGNSNSTNLNPNSRDSNSSSNSQRFANLKSKTSMIGLPKPQKPSFDAKNLRNHKPSSVKLFPKRTASVGKSFVEPSSPKVSCYGRVRSKRGRASSITAAAAAAVKEKSAKETKRSFFGSFRAIFRSGRRNKHDRRNDAPVYDSSVTNRNNDSVSYSKPRDSTASLNDVSFVESVRNSVSESEPPGLGGMARFASGRRGESWGVGDSEIHVSR</sequence>
<dbReference type="PANTHER" id="PTHR34120">
    <property type="entry name" value="EXPRESSED PROTEIN"/>
    <property type="match status" value="1"/>
</dbReference>
<feature type="region of interest" description="Disordered" evidence="1">
    <location>
        <begin position="391"/>
        <end position="475"/>
    </location>
</feature>
<accession>A0A2K3PCM9</accession>
<dbReference type="Proteomes" id="UP000236291">
    <property type="component" value="Unassembled WGS sequence"/>
</dbReference>
<feature type="region of interest" description="Disordered" evidence="1">
    <location>
        <begin position="258"/>
        <end position="337"/>
    </location>
</feature>
<reference evidence="2 3" key="2">
    <citation type="journal article" date="2017" name="Front. Plant Sci.">
        <title>Gene Classification and Mining of Molecular Markers Useful in Red Clover (Trifolium pratense) Breeding.</title>
        <authorList>
            <person name="Istvanek J."/>
            <person name="Dluhosova J."/>
            <person name="Dluhos P."/>
            <person name="Patkova L."/>
            <person name="Nedelnik J."/>
            <person name="Repkova J."/>
        </authorList>
    </citation>
    <scope>NUCLEOTIDE SEQUENCE [LARGE SCALE GENOMIC DNA]</scope>
    <source>
        <strain evidence="3">cv. Tatra</strain>
        <tissue evidence="2">Young leaves</tissue>
    </source>
</reference>
<dbReference type="PANTHER" id="PTHR34120:SF27">
    <property type="entry name" value="CALCIUM_CALMODULIN-DEPENDENT PROTEIN KINASE-RELATED"/>
    <property type="match status" value="1"/>
</dbReference>
<evidence type="ECO:0000313" key="2">
    <source>
        <dbReference type="EMBL" id="PNY13032.1"/>
    </source>
</evidence>
<dbReference type="AlphaFoldDB" id="A0A2K3PCM9"/>
<feature type="compositionally biased region" description="Polar residues" evidence="1">
    <location>
        <begin position="286"/>
        <end position="296"/>
    </location>
</feature>
<proteinExistence type="predicted"/>
<gene>
    <name evidence="2" type="ORF">L195_g009679</name>
</gene>
<feature type="compositionally biased region" description="Low complexity" evidence="1">
    <location>
        <begin position="271"/>
        <end position="285"/>
    </location>
</feature>
<feature type="compositionally biased region" description="Pro residues" evidence="1">
    <location>
        <begin position="227"/>
        <end position="236"/>
    </location>
</feature>
<feature type="compositionally biased region" description="Polar residues" evidence="1">
    <location>
        <begin position="406"/>
        <end position="430"/>
    </location>
</feature>
<comment type="caution">
    <text evidence="2">The sequence shown here is derived from an EMBL/GenBank/DDBJ whole genome shotgun (WGS) entry which is preliminary data.</text>
</comment>
<feature type="region of interest" description="Disordered" evidence="1">
    <location>
        <begin position="219"/>
        <end position="244"/>
    </location>
</feature>
<evidence type="ECO:0000313" key="3">
    <source>
        <dbReference type="Proteomes" id="UP000236291"/>
    </source>
</evidence>
<organism evidence="2 3">
    <name type="scientific">Trifolium pratense</name>
    <name type="common">Red clover</name>
    <dbReference type="NCBI Taxonomy" id="57577"/>
    <lineage>
        <taxon>Eukaryota</taxon>
        <taxon>Viridiplantae</taxon>
        <taxon>Streptophyta</taxon>
        <taxon>Embryophyta</taxon>
        <taxon>Tracheophyta</taxon>
        <taxon>Spermatophyta</taxon>
        <taxon>Magnoliopsida</taxon>
        <taxon>eudicotyledons</taxon>
        <taxon>Gunneridae</taxon>
        <taxon>Pentapetalae</taxon>
        <taxon>rosids</taxon>
        <taxon>fabids</taxon>
        <taxon>Fabales</taxon>
        <taxon>Fabaceae</taxon>
        <taxon>Papilionoideae</taxon>
        <taxon>50 kb inversion clade</taxon>
        <taxon>NPAAA clade</taxon>
        <taxon>Hologalegina</taxon>
        <taxon>IRL clade</taxon>
        <taxon>Trifolieae</taxon>
        <taxon>Trifolium</taxon>
    </lineage>
</organism>
<reference evidence="2 3" key="1">
    <citation type="journal article" date="2014" name="Am. J. Bot.">
        <title>Genome assembly and annotation for red clover (Trifolium pratense; Fabaceae).</title>
        <authorList>
            <person name="Istvanek J."/>
            <person name="Jaros M."/>
            <person name="Krenek A."/>
            <person name="Repkova J."/>
        </authorList>
    </citation>
    <scope>NUCLEOTIDE SEQUENCE [LARGE SCALE GENOMIC DNA]</scope>
    <source>
        <strain evidence="3">cv. Tatra</strain>
        <tissue evidence="2">Young leaves</tissue>
    </source>
</reference>
<dbReference type="STRING" id="57577.A0A2K3PCM9"/>